<accession>A0A7Z1B1J3</accession>
<reference evidence="1 2" key="1">
    <citation type="journal article" date="2016" name="Front. Microbiol.">
        <title>High-Level Heat Resistance of Spores of Bacillus amyloliquefaciens and Bacillus licheniformis Results from the Presence of a spoVA Operon in a Tn1546 Transposon.</title>
        <authorList>
            <person name="Berendsen E.M."/>
            <person name="Koning R.A."/>
            <person name="Boekhorst J."/>
            <person name="de Jong A."/>
            <person name="Kuipers O.P."/>
            <person name="Wells-Bennik M.H."/>
        </authorList>
    </citation>
    <scope>NUCLEOTIDE SEQUENCE [LARGE SCALE GENOMIC DNA]</scope>
    <source>
        <strain evidence="1 2">B4121</strain>
    </source>
</reference>
<dbReference type="RefSeq" id="WP_075213379.1">
    <property type="nucleotide sequence ID" value="NZ_LKPO01000029.1"/>
</dbReference>
<evidence type="ECO:0000313" key="1">
    <source>
        <dbReference type="EMBL" id="OLF86400.1"/>
    </source>
</evidence>
<dbReference type="Proteomes" id="UP000185604">
    <property type="component" value="Unassembled WGS sequence"/>
</dbReference>
<protein>
    <submittedName>
        <fullName evidence="1">Uncharacterized protein</fullName>
    </submittedName>
</protein>
<proteinExistence type="predicted"/>
<name>A0A7Z1B1J3_9BACI</name>
<dbReference type="AlphaFoldDB" id="A0A7Z1B1J3"/>
<sequence>MTTTDKPVSKWNVRDFQSYLKAEHERLYGVPYVPMPTREPWKAEAGMLGRWVGTKRKPGEYGPEVTKRFIDLCFAEYRPTAEWPGISFGFMQTYMGRNLQRAVAEIRAEEAAQQRREQQAEIGDDFY</sequence>
<dbReference type="EMBL" id="LKPO01000029">
    <property type="protein sequence ID" value="OLF86400.1"/>
    <property type="molecule type" value="Genomic_DNA"/>
</dbReference>
<comment type="caution">
    <text evidence="1">The sequence shown here is derived from an EMBL/GenBank/DDBJ whole genome shotgun (WGS) entry which is preliminary data.</text>
</comment>
<evidence type="ECO:0000313" key="2">
    <source>
        <dbReference type="Proteomes" id="UP000185604"/>
    </source>
</evidence>
<gene>
    <name evidence="1" type="ORF">B4121_4591</name>
</gene>
<organism evidence="1 2">
    <name type="scientific">Bacillus paralicheniformis</name>
    <dbReference type="NCBI Taxonomy" id="1648923"/>
    <lineage>
        <taxon>Bacteria</taxon>
        <taxon>Bacillati</taxon>
        <taxon>Bacillota</taxon>
        <taxon>Bacilli</taxon>
        <taxon>Bacillales</taxon>
        <taxon>Bacillaceae</taxon>
        <taxon>Bacillus</taxon>
    </lineage>
</organism>